<keyword evidence="5 6" id="KW-0961">Cell wall biogenesis/degradation</keyword>
<dbReference type="PANTHER" id="PTHR30582">
    <property type="entry name" value="L,D-TRANSPEPTIDASE"/>
    <property type="match status" value="1"/>
</dbReference>
<feature type="domain" description="L,D-TPase catalytic" evidence="8">
    <location>
        <begin position="355"/>
        <end position="482"/>
    </location>
</feature>
<dbReference type="PROSITE" id="PS52029">
    <property type="entry name" value="LD_TPASE"/>
    <property type="match status" value="1"/>
</dbReference>
<dbReference type="SUPFAM" id="SSF143985">
    <property type="entry name" value="L,D-transpeptidase pre-catalytic domain-like"/>
    <property type="match status" value="1"/>
</dbReference>
<feature type="active site" description="Proton donor/acceptor" evidence="6">
    <location>
        <position position="436"/>
    </location>
</feature>
<dbReference type="GO" id="GO:0018104">
    <property type="term" value="P:peptidoglycan-protein cross-linking"/>
    <property type="evidence" value="ECO:0007669"/>
    <property type="project" value="TreeGrafter"/>
</dbReference>
<dbReference type="Gene3D" id="3.10.20.800">
    <property type="match status" value="1"/>
</dbReference>
<evidence type="ECO:0000313" key="10">
    <source>
        <dbReference type="Proteomes" id="UP000587396"/>
    </source>
</evidence>
<dbReference type="CDD" id="cd16913">
    <property type="entry name" value="YkuD_like"/>
    <property type="match status" value="1"/>
</dbReference>
<evidence type="ECO:0000256" key="1">
    <source>
        <dbReference type="ARBA" id="ARBA00004752"/>
    </source>
</evidence>
<feature type="transmembrane region" description="Helical" evidence="7">
    <location>
        <begin position="20"/>
        <end position="44"/>
    </location>
</feature>
<comment type="pathway">
    <text evidence="1 6">Cell wall biogenesis; peptidoglycan biosynthesis.</text>
</comment>
<keyword evidence="10" id="KW-1185">Reference proteome</keyword>
<keyword evidence="7" id="KW-1133">Transmembrane helix</keyword>
<comment type="caution">
    <text evidence="9">The sequence shown here is derived from an EMBL/GenBank/DDBJ whole genome shotgun (WGS) entry which is preliminary data.</text>
</comment>
<protein>
    <submittedName>
        <fullName evidence="9">Peptidoglycan binding domain-containing protein</fullName>
    </submittedName>
</protein>
<dbReference type="Proteomes" id="UP000587396">
    <property type="component" value="Unassembled WGS sequence"/>
</dbReference>
<dbReference type="InterPro" id="IPR005490">
    <property type="entry name" value="LD_TPept_cat_dom"/>
</dbReference>
<evidence type="ECO:0000256" key="5">
    <source>
        <dbReference type="ARBA" id="ARBA00023316"/>
    </source>
</evidence>
<dbReference type="SUPFAM" id="SSF141523">
    <property type="entry name" value="L,D-transpeptidase catalytic domain-like"/>
    <property type="match status" value="1"/>
</dbReference>
<evidence type="ECO:0000259" key="8">
    <source>
        <dbReference type="PROSITE" id="PS52029"/>
    </source>
</evidence>
<dbReference type="InterPro" id="IPR022029">
    <property type="entry name" value="YoaR-like_PG-bd"/>
</dbReference>
<name>A0A842JLR4_9ACTN</name>
<dbReference type="GO" id="GO:0008360">
    <property type="term" value="P:regulation of cell shape"/>
    <property type="evidence" value="ECO:0007669"/>
    <property type="project" value="UniProtKB-UniRule"/>
</dbReference>
<dbReference type="GO" id="GO:0016740">
    <property type="term" value="F:transferase activity"/>
    <property type="evidence" value="ECO:0007669"/>
    <property type="project" value="UniProtKB-KW"/>
</dbReference>
<dbReference type="GO" id="GO:0071555">
    <property type="term" value="P:cell wall organization"/>
    <property type="evidence" value="ECO:0007669"/>
    <property type="project" value="UniProtKB-UniRule"/>
</dbReference>
<evidence type="ECO:0000256" key="4">
    <source>
        <dbReference type="ARBA" id="ARBA00022984"/>
    </source>
</evidence>
<organism evidence="9 10">
    <name type="scientific">Gordonibacter massiliensis</name>
    <name type="common">ex Traore et al. 2017</name>
    <dbReference type="NCBI Taxonomy" id="1841863"/>
    <lineage>
        <taxon>Bacteria</taxon>
        <taxon>Bacillati</taxon>
        <taxon>Actinomycetota</taxon>
        <taxon>Coriobacteriia</taxon>
        <taxon>Eggerthellales</taxon>
        <taxon>Eggerthellaceae</taxon>
        <taxon>Gordonibacter</taxon>
    </lineage>
</organism>
<feature type="active site" description="Nucleophile" evidence="6">
    <location>
        <position position="458"/>
    </location>
</feature>
<dbReference type="GO" id="GO:0071972">
    <property type="term" value="F:peptidoglycan L,D-transpeptidase activity"/>
    <property type="evidence" value="ECO:0007669"/>
    <property type="project" value="TreeGrafter"/>
</dbReference>
<dbReference type="InterPro" id="IPR050979">
    <property type="entry name" value="LD-transpeptidase"/>
</dbReference>
<keyword evidence="2" id="KW-0808">Transferase</keyword>
<keyword evidence="4 6" id="KW-0573">Peptidoglycan synthesis</keyword>
<dbReference type="EMBL" id="JACMSE010000018">
    <property type="protein sequence ID" value="MBC2890688.1"/>
    <property type="molecule type" value="Genomic_DNA"/>
</dbReference>
<dbReference type="PANTHER" id="PTHR30582:SF33">
    <property type="entry name" value="EXPORTED PROTEIN"/>
    <property type="match status" value="1"/>
</dbReference>
<dbReference type="AlphaFoldDB" id="A0A842JLR4"/>
<dbReference type="InterPro" id="IPR038063">
    <property type="entry name" value="Transpep_catalytic_dom"/>
</dbReference>
<dbReference type="InterPro" id="IPR038054">
    <property type="entry name" value="LD_TPept-like_central_sf"/>
</dbReference>
<evidence type="ECO:0000313" key="9">
    <source>
        <dbReference type="EMBL" id="MBC2890688.1"/>
    </source>
</evidence>
<keyword evidence="7" id="KW-0812">Transmembrane</keyword>
<dbReference type="Pfam" id="PF12229">
    <property type="entry name" value="PG_binding_4"/>
    <property type="match status" value="1"/>
</dbReference>
<keyword evidence="7" id="KW-0472">Membrane</keyword>
<keyword evidence="3 6" id="KW-0133">Cell shape</keyword>
<evidence type="ECO:0000256" key="6">
    <source>
        <dbReference type="PROSITE-ProRule" id="PRU01373"/>
    </source>
</evidence>
<dbReference type="GO" id="GO:0005576">
    <property type="term" value="C:extracellular region"/>
    <property type="evidence" value="ECO:0007669"/>
    <property type="project" value="TreeGrafter"/>
</dbReference>
<reference evidence="9 10" key="1">
    <citation type="submission" date="2020-08" db="EMBL/GenBank/DDBJ databases">
        <authorList>
            <person name="Liu C."/>
            <person name="Sun Q."/>
        </authorList>
    </citation>
    <scope>NUCLEOTIDE SEQUENCE [LARGE SCALE GENOMIC DNA]</scope>
    <source>
        <strain evidence="9 10">N22</strain>
    </source>
</reference>
<dbReference type="Gene3D" id="2.40.440.10">
    <property type="entry name" value="L,D-transpeptidase catalytic domain-like"/>
    <property type="match status" value="1"/>
</dbReference>
<accession>A0A842JLR4</accession>
<gene>
    <name evidence="9" type="ORF">H7313_15255</name>
</gene>
<dbReference type="Pfam" id="PF03734">
    <property type="entry name" value="YkuD"/>
    <property type="match status" value="1"/>
</dbReference>
<evidence type="ECO:0000256" key="3">
    <source>
        <dbReference type="ARBA" id="ARBA00022960"/>
    </source>
</evidence>
<evidence type="ECO:0000256" key="7">
    <source>
        <dbReference type="SAM" id="Phobius"/>
    </source>
</evidence>
<evidence type="ECO:0000256" key="2">
    <source>
        <dbReference type="ARBA" id="ARBA00022679"/>
    </source>
</evidence>
<sequence length="483" mass="51110">MLPVDVSEADAKGRRRPAKVIGIVLGVIVAVLAVVYLAGAFVFMDRFLPNTTVGDLDLSFKSSVEAQGMLSDVVDDYKLKVDGQGFALTLSASDAGMKLDAKAVTDAIHSDANPWAWPLEIVKTHDETEKLAASYNESGLGAAVRTAVDEFNKTATAPVNATVGYSEAKSAFVVEPEAVGTALDYDAVLKVVDDAVLAMQPTAKLTKDELQQPTVLSTDAKLTAAAEQANTMIKADLVLTMAGSTAGEVNADLVSQWVHLGDDLAATLDEGALTAWVDDLAAKCDTVGTTRTYTRPDGKVITVSGGIYGWSVDKDALLAMVKDGVANGTVGTFDVPASTTGTAYNGAGAQDWGARYCDIDLAEQYVRFYDESGALVWESPCISGTPDGVHDTSVGVYWLNQKASPSKLIGYENGQKIYESTVQYWMPFVGNAIGLHDADWQPSFGGSMYANGYGSHGCVNLPPYKAAELYGIIQAGDVVVSHW</sequence>
<dbReference type="UniPathway" id="UPA00219"/>
<proteinExistence type="predicted"/>